<keyword evidence="2" id="KW-1185">Reference proteome</keyword>
<evidence type="ECO:0000313" key="2">
    <source>
        <dbReference type="Proteomes" id="UP000478052"/>
    </source>
</evidence>
<name>A0A6G0ZM03_APHCR</name>
<accession>A0A6G0ZM03</accession>
<comment type="caution">
    <text evidence="1">The sequence shown here is derived from an EMBL/GenBank/DDBJ whole genome shotgun (WGS) entry which is preliminary data.</text>
</comment>
<reference evidence="1 2" key="1">
    <citation type="submission" date="2019-08" db="EMBL/GenBank/DDBJ databases">
        <title>Whole genome of Aphis craccivora.</title>
        <authorList>
            <person name="Voronova N.V."/>
            <person name="Shulinski R.S."/>
            <person name="Bandarenka Y.V."/>
            <person name="Zhorov D.G."/>
            <person name="Warner D."/>
        </authorList>
    </citation>
    <scope>NUCLEOTIDE SEQUENCE [LARGE SCALE GENOMIC DNA]</scope>
    <source>
        <strain evidence="1">180601</strain>
        <tissue evidence="1">Whole Body</tissue>
    </source>
</reference>
<evidence type="ECO:0000313" key="1">
    <source>
        <dbReference type="EMBL" id="KAF0772352.1"/>
    </source>
</evidence>
<proteinExistence type="predicted"/>
<sequence>MRANFSFFYGRSYRVFGPMKNSVTNEQRIRKNEELESLCQKPNIVEATEIRAKREMGWEKNNSTGKRPRMRWKDVMKNDMEELGRKTDWNLKELTRMAGLLDI</sequence>
<dbReference type="AlphaFoldDB" id="A0A6G0ZM03"/>
<organism evidence="1 2">
    <name type="scientific">Aphis craccivora</name>
    <name type="common">Cowpea aphid</name>
    <dbReference type="NCBI Taxonomy" id="307492"/>
    <lineage>
        <taxon>Eukaryota</taxon>
        <taxon>Metazoa</taxon>
        <taxon>Ecdysozoa</taxon>
        <taxon>Arthropoda</taxon>
        <taxon>Hexapoda</taxon>
        <taxon>Insecta</taxon>
        <taxon>Pterygota</taxon>
        <taxon>Neoptera</taxon>
        <taxon>Paraneoptera</taxon>
        <taxon>Hemiptera</taxon>
        <taxon>Sternorrhyncha</taxon>
        <taxon>Aphidomorpha</taxon>
        <taxon>Aphidoidea</taxon>
        <taxon>Aphididae</taxon>
        <taxon>Aphidini</taxon>
        <taxon>Aphis</taxon>
        <taxon>Aphis</taxon>
    </lineage>
</organism>
<protein>
    <submittedName>
        <fullName evidence="1">Uncharacterized protein</fullName>
    </submittedName>
</protein>
<gene>
    <name evidence="1" type="ORF">FWK35_00002616</name>
</gene>
<dbReference type="OrthoDB" id="6628709at2759"/>
<dbReference type="EMBL" id="VUJU01000188">
    <property type="protein sequence ID" value="KAF0772352.1"/>
    <property type="molecule type" value="Genomic_DNA"/>
</dbReference>
<dbReference type="Proteomes" id="UP000478052">
    <property type="component" value="Unassembled WGS sequence"/>
</dbReference>